<evidence type="ECO:0000256" key="1">
    <source>
        <dbReference type="SAM" id="MobiDB-lite"/>
    </source>
</evidence>
<sequence length="984" mass="103740">MWETPGGVRYVLLRGLPVRADAAAAGAGGGARLTIGRRVFEAREALVELTPAPGGYALRAALADARGRSRGGGSVGSARPLRVTARVDGPVDLVTPGLQRGRPDAAIGPLRAALRIGGDASPTASEPEAAVTAAEREREARRAAEVRDAQSRLLTPPAPDEAVAAARLAAEARREARAEAERPAADAGVLPAAGVVSVDAPRITAEPAAGGGTTLTMQGGVKLQYEDLAAPGGRVVTLRAERAVVFLDGEDAQAPAAGRASLDASGVSGVYLEDAVEVSDGDLAVRGARVFYDVTGNRAVLLDAVLYRVDPGEDAPLYVRAEVLRQTARQSFAAEEATLTTTSFAEPTVAVGADRLDVRGYETRGGRRGLAVDARGLTLEAGGVPVFWFPRVAGRGSTIPLRSVAAGYSENQGVRFRTVWDAYGLLGIDAPPGVDASFTLGVNGEHGGEVGGDLAWQGAGASGFLHGYALPDDNGEDNLPRRPDPENDGVFRGHAGVGHRQALPNATTLTLEAQSSSDPTYYEAFFRNLAYSAPADEAAAYLQHRDGDTSASLLVSARIDPFLGQLVPLETFGYTVDRLPEAQVRQVGRSLAGGGEGRDAAQLLWFQETTAGLLRANADRSEPGERGFVDGLGTAVFGVPAGVGFDEALDARGVPGDAVARLDSRQELQAPVRLGPVTAAPFAVGRITAYDQDFDAFSGGGNDPVRAWGQAGVRLSANAARTLTDAGSGLLDVDGLRHVVEPHATLAYAWTNLSAERLPVYDPLVEDLAEGGQAALGVRQTLQTRRGPRQSDAAGAPAWAGARTVDWVIVDTTLVLQEEARRGTPGLRQLLLGDDSPAAIGRYDDHRPETARGGDFLQADARWLVTDSLGLAGEVIQDLDGGGVPLWRVGGQLQHTPRFALRAGYTRLRPLDSELLSYGFRYRLTAKYAVEVEHTIDLGGSERRVIDVDLERRLPQFSLRVSARFDELRDDTTFGFALVPRRAR</sequence>
<keyword evidence="3" id="KW-1185">Reference proteome</keyword>
<dbReference type="RefSeq" id="WP_014438054.1">
    <property type="nucleotide sequence ID" value="NC_017080.1"/>
</dbReference>
<evidence type="ECO:0000313" key="2">
    <source>
        <dbReference type="EMBL" id="BAM04841.1"/>
    </source>
</evidence>
<name>I0IHV3_PHYMF</name>
<organism evidence="2 3">
    <name type="scientific">Phycisphaera mikurensis (strain NBRC 102666 / KCTC 22515 / FYK2301M01)</name>
    <dbReference type="NCBI Taxonomy" id="1142394"/>
    <lineage>
        <taxon>Bacteria</taxon>
        <taxon>Pseudomonadati</taxon>
        <taxon>Planctomycetota</taxon>
        <taxon>Phycisphaerae</taxon>
        <taxon>Phycisphaerales</taxon>
        <taxon>Phycisphaeraceae</taxon>
        <taxon>Phycisphaera</taxon>
    </lineage>
</organism>
<accession>I0IHV3</accession>
<dbReference type="HOGENOM" id="CLU_302834_0_0_0"/>
<dbReference type="InterPro" id="IPR050218">
    <property type="entry name" value="LptD"/>
</dbReference>
<evidence type="ECO:0000313" key="3">
    <source>
        <dbReference type="Proteomes" id="UP000007881"/>
    </source>
</evidence>
<protein>
    <recommendedName>
        <fullName evidence="4">LptD C-terminal domain-containing protein</fullName>
    </recommendedName>
</protein>
<evidence type="ECO:0008006" key="4">
    <source>
        <dbReference type="Google" id="ProtNLM"/>
    </source>
</evidence>
<dbReference type="AlphaFoldDB" id="I0IHV3"/>
<dbReference type="OrthoDB" id="251461at2"/>
<dbReference type="Proteomes" id="UP000007881">
    <property type="component" value="Chromosome"/>
</dbReference>
<feature type="compositionally biased region" description="Basic and acidic residues" evidence="1">
    <location>
        <begin position="134"/>
        <end position="149"/>
    </location>
</feature>
<proteinExistence type="predicted"/>
<dbReference type="EMBL" id="AP012338">
    <property type="protein sequence ID" value="BAM04841.1"/>
    <property type="molecule type" value="Genomic_DNA"/>
</dbReference>
<dbReference type="eggNOG" id="COG1452">
    <property type="taxonomic scope" value="Bacteria"/>
</dbReference>
<dbReference type="GO" id="GO:0009279">
    <property type="term" value="C:cell outer membrane"/>
    <property type="evidence" value="ECO:0007669"/>
    <property type="project" value="TreeGrafter"/>
</dbReference>
<reference evidence="2 3" key="1">
    <citation type="submission" date="2012-02" db="EMBL/GenBank/DDBJ databases">
        <title>Complete genome sequence of Phycisphaera mikurensis NBRC 102666.</title>
        <authorList>
            <person name="Ankai A."/>
            <person name="Hosoyama A."/>
            <person name="Terui Y."/>
            <person name="Sekine M."/>
            <person name="Fukai R."/>
            <person name="Kato Y."/>
            <person name="Nakamura S."/>
            <person name="Yamada-Narita S."/>
            <person name="Kawakoshi A."/>
            <person name="Fukunaga Y."/>
            <person name="Yamazaki S."/>
            <person name="Fujita N."/>
        </authorList>
    </citation>
    <scope>NUCLEOTIDE SEQUENCE [LARGE SCALE GENOMIC DNA]</scope>
    <source>
        <strain evidence="3">NBRC 102666 / KCTC 22515 / FYK2301M01</strain>
    </source>
</reference>
<dbReference type="PANTHER" id="PTHR30189:SF1">
    <property type="entry name" value="LPS-ASSEMBLY PROTEIN LPTD"/>
    <property type="match status" value="1"/>
</dbReference>
<dbReference type="STRING" id="1142394.PSMK_26820"/>
<dbReference type="KEGG" id="phm:PSMK_26820"/>
<gene>
    <name evidence="2" type="ordered locus">PSMK_26820</name>
</gene>
<dbReference type="PANTHER" id="PTHR30189">
    <property type="entry name" value="LPS-ASSEMBLY PROTEIN"/>
    <property type="match status" value="1"/>
</dbReference>
<feature type="region of interest" description="Disordered" evidence="1">
    <location>
        <begin position="117"/>
        <end position="149"/>
    </location>
</feature>
<dbReference type="GO" id="GO:1990351">
    <property type="term" value="C:transporter complex"/>
    <property type="evidence" value="ECO:0007669"/>
    <property type="project" value="TreeGrafter"/>
</dbReference>